<name>A0A6J5MFA9_9CAUD</name>
<dbReference type="PROSITE" id="PS50110">
    <property type="entry name" value="RESPONSE_REGULATORY"/>
    <property type="match status" value="1"/>
</dbReference>
<keyword evidence="1" id="KW-0597">Phosphoprotein</keyword>
<gene>
    <name evidence="3" type="ORF">UFOVP459_77</name>
</gene>
<dbReference type="SUPFAM" id="SSF52172">
    <property type="entry name" value="CheY-like"/>
    <property type="match status" value="1"/>
</dbReference>
<proteinExistence type="predicted"/>
<organism evidence="3">
    <name type="scientific">uncultured Caudovirales phage</name>
    <dbReference type="NCBI Taxonomy" id="2100421"/>
    <lineage>
        <taxon>Viruses</taxon>
        <taxon>Duplodnaviria</taxon>
        <taxon>Heunggongvirae</taxon>
        <taxon>Uroviricota</taxon>
        <taxon>Caudoviricetes</taxon>
        <taxon>Peduoviridae</taxon>
        <taxon>Maltschvirus</taxon>
        <taxon>Maltschvirus maltsch</taxon>
    </lineage>
</organism>
<dbReference type="Pfam" id="PF00072">
    <property type="entry name" value="Response_reg"/>
    <property type="match status" value="1"/>
</dbReference>
<feature type="domain" description="Response regulatory" evidence="2">
    <location>
        <begin position="1"/>
        <end position="91"/>
    </location>
</feature>
<dbReference type="PANTHER" id="PTHR44591">
    <property type="entry name" value="STRESS RESPONSE REGULATOR PROTEIN 1"/>
    <property type="match status" value="1"/>
</dbReference>
<sequence>DLNIVTADTGQKAIDIIRSQEFEFIILDLGISDINGIEILKMMNLKKDDIKKVIVLTVYDSDYFKIACKHLNAHSFIEKPLNLEKLLRVFS</sequence>
<dbReference type="InterPro" id="IPR050595">
    <property type="entry name" value="Bact_response_regulator"/>
</dbReference>
<evidence type="ECO:0000259" key="2">
    <source>
        <dbReference type="PROSITE" id="PS50110"/>
    </source>
</evidence>
<dbReference type="InterPro" id="IPR011006">
    <property type="entry name" value="CheY-like_superfamily"/>
</dbReference>
<accession>A0A6J5MFA9</accession>
<reference evidence="3" key="1">
    <citation type="submission" date="2020-04" db="EMBL/GenBank/DDBJ databases">
        <authorList>
            <person name="Chiriac C."/>
            <person name="Salcher M."/>
            <person name="Ghai R."/>
            <person name="Kavagutti S V."/>
        </authorList>
    </citation>
    <scope>NUCLEOTIDE SEQUENCE</scope>
</reference>
<protein>
    <submittedName>
        <fullName evidence="3">CheY FOG, CheY-like receiver</fullName>
    </submittedName>
</protein>
<dbReference type="GO" id="GO:0000160">
    <property type="term" value="P:phosphorelay signal transduction system"/>
    <property type="evidence" value="ECO:0007669"/>
    <property type="project" value="InterPro"/>
</dbReference>
<evidence type="ECO:0000256" key="1">
    <source>
        <dbReference type="ARBA" id="ARBA00022553"/>
    </source>
</evidence>
<evidence type="ECO:0000313" key="3">
    <source>
        <dbReference type="EMBL" id="CAB4144891.1"/>
    </source>
</evidence>
<dbReference type="Gene3D" id="3.40.50.2300">
    <property type="match status" value="1"/>
</dbReference>
<feature type="non-terminal residue" evidence="3">
    <location>
        <position position="1"/>
    </location>
</feature>
<dbReference type="PANTHER" id="PTHR44591:SF3">
    <property type="entry name" value="RESPONSE REGULATORY DOMAIN-CONTAINING PROTEIN"/>
    <property type="match status" value="1"/>
</dbReference>
<dbReference type="EMBL" id="LR796424">
    <property type="protein sequence ID" value="CAB4144891.1"/>
    <property type="molecule type" value="Genomic_DNA"/>
</dbReference>
<dbReference type="InterPro" id="IPR001789">
    <property type="entry name" value="Sig_transdc_resp-reg_receiver"/>
</dbReference>